<proteinExistence type="predicted"/>
<name>A0A6J7JB44_9ZZZZ</name>
<evidence type="ECO:0000313" key="1">
    <source>
        <dbReference type="EMBL" id="CAB4940535.1"/>
    </source>
</evidence>
<gene>
    <name evidence="1" type="ORF">UFOPK3564_02917</name>
</gene>
<reference evidence="1" key="1">
    <citation type="submission" date="2020-05" db="EMBL/GenBank/DDBJ databases">
        <authorList>
            <person name="Chiriac C."/>
            <person name="Salcher M."/>
            <person name="Ghai R."/>
            <person name="Kavagutti S V."/>
        </authorList>
    </citation>
    <scope>NUCLEOTIDE SEQUENCE</scope>
</reference>
<accession>A0A6J7JB44</accession>
<sequence length="62" mass="6798">MDPDSYDDFLQPLPADRRDAVKAWLGGTLKDCAACEQPIRVMDSHRLVKDALVHTACAPSDA</sequence>
<protein>
    <submittedName>
        <fullName evidence="1">Unannotated protein</fullName>
    </submittedName>
</protein>
<dbReference type="AlphaFoldDB" id="A0A6J7JB44"/>
<dbReference type="EMBL" id="CAFBMK010000239">
    <property type="protein sequence ID" value="CAB4940535.1"/>
    <property type="molecule type" value="Genomic_DNA"/>
</dbReference>
<organism evidence="1">
    <name type="scientific">freshwater metagenome</name>
    <dbReference type="NCBI Taxonomy" id="449393"/>
    <lineage>
        <taxon>unclassified sequences</taxon>
        <taxon>metagenomes</taxon>
        <taxon>ecological metagenomes</taxon>
    </lineage>
</organism>